<evidence type="ECO:0000256" key="1">
    <source>
        <dbReference type="SAM" id="Phobius"/>
    </source>
</evidence>
<keyword evidence="1" id="KW-0472">Membrane</keyword>
<keyword evidence="3" id="KW-1185">Reference proteome</keyword>
<accession>D8M3N6</accession>
<gene>
    <name evidence="2" type="ORF">GSBLH_T00002626001</name>
</gene>
<proteinExistence type="predicted"/>
<protein>
    <submittedName>
        <fullName evidence="2">Uncharacterized protein</fullName>
    </submittedName>
</protein>
<dbReference type="GeneID" id="24919779"/>
<dbReference type="EMBL" id="FN668650">
    <property type="protein sequence ID" value="CBK22509.2"/>
    <property type="molecule type" value="Genomic_DNA"/>
</dbReference>
<sequence length="31" mass="3601">MMDGIFIHSLNITCLFNTIAMLITLYFTLFC</sequence>
<dbReference type="RefSeq" id="XP_012896557.1">
    <property type="nucleotide sequence ID" value="XM_013041103.1"/>
</dbReference>
<keyword evidence="1" id="KW-1133">Transmembrane helix</keyword>
<dbReference type="InParanoid" id="D8M3N6"/>
<dbReference type="Proteomes" id="UP000008312">
    <property type="component" value="Unassembled WGS sequence"/>
</dbReference>
<evidence type="ECO:0000313" key="2">
    <source>
        <dbReference type="EMBL" id="CBK22509.2"/>
    </source>
</evidence>
<keyword evidence="1" id="KW-0812">Transmembrane</keyword>
<evidence type="ECO:0000313" key="3">
    <source>
        <dbReference type="Proteomes" id="UP000008312"/>
    </source>
</evidence>
<dbReference type="AlphaFoldDB" id="D8M3N6"/>
<name>D8M3N6_BLAHO</name>
<feature type="transmembrane region" description="Helical" evidence="1">
    <location>
        <begin position="6"/>
        <end position="29"/>
    </location>
</feature>
<reference evidence="2" key="1">
    <citation type="submission" date="2010-02" db="EMBL/GenBank/DDBJ databases">
        <title>Sequencing and annotation of the Blastocystis hominis genome.</title>
        <authorList>
            <person name="Wincker P."/>
        </authorList>
    </citation>
    <scope>NUCLEOTIDE SEQUENCE</scope>
    <source>
        <strain evidence="2">Singapore isolate B</strain>
    </source>
</reference>
<organism evidence="2">
    <name type="scientific">Blastocystis hominis</name>
    <dbReference type="NCBI Taxonomy" id="12968"/>
    <lineage>
        <taxon>Eukaryota</taxon>
        <taxon>Sar</taxon>
        <taxon>Stramenopiles</taxon>
        <taxon>Bigyra</taxon>
        <taxon>Opalozoa</taxon>
        <taxon>Opalinata</taxon>
        <taxon>Blastocystidae</taxon>
        <taxon>Blastocystis</taxon>
    </lineage>
</organism>